<comment type="function">
    <text evidence="19">Catalyzes the conjugation of leukotriene A4 with reduced glutathione (GSH) to form leukotriene C4 with high specificity. Can also catalyze the transfer of a glutathionyl group from glutathione (GSH) to 13(S),14(S)-epoxy-docosahexaenoic acid to form maresin conjugate in tissue regeneration 1 (MCTR1), a bioactive lipid mediator that possess potent anti-inflammatory and proresolving actions.</text>
</comment>
<evidence type="ECO:0000256" key="13">
    <source>
        <dbReference type="ARBA" id="ARBA00037823"/>
    </source>
</evidence>
<evidence type="ECO:0000256" key="17">
    <source>
        <dbReference type="ARBA" id="ARBA00041224"/>
    </source>
</evidence>
<dbReference type="GO" id="GO:0004464">
    <property type="term" value="F:leukotriene-C4 synthase activity"/>
    <property type="evidence" value="ECO:0007669"/>
    <property type="project" value="UniProtKB-EC"/>
</dbReference>
<reference evidence="25 26" key="1">
    <citation type="journal article" date="2024" name="Proc. Natl. Acad. Sci. U.S.A.">
        <title>The genetic regulatory architecture and epigenomic basis for age-related changes in rattlesnake venom.</title>
        <authorList>
            <person name="Hogan M.P."/>
            <person name="Holding M.L."/>
            <person name="Nystrom G.S."/>
            <person name="Colston T.J."/>
            <person name="Bartlett D.A."/>
            <person name="Mason A.J."/>
            <person name="Ellsworth S.A."/>
            <person name="Rautsaw R.M."/>
            <person name="Lawrence K.C."/>
            <person name="Strickland J.L."/>
            <person name="He B."/>
            <person name="Fraser P."/>
            <person name="Margres M.J."/>
            <person name="Gilbert D.M."/>
            <person name="Gibbs H.L."/>
            <person name="Parkinson C.L."/>
            <person name="Rokyta D.R."/>
        </authorList>
    </citation>
    <scope>NUCLEOTIDE SEQUENCE [LARGE SCALE GENOMIC DNA]</scope>
    <source>
        <strain evidence="25">DRR0105</strain>
    </source>
</reference>
<dbReference type="Pfam" id="PF01124">
    <property type="entry name" value="MAPEG"/>
    <property type="match status" value="1"/>
</dbReference>
<name>A0AAW1BY53_CROAD</name>
<evidence type="ECO:0000256" key="4">
    <source>
        <dbReference type="ARBA" id="ARBA00022679"/>
    </source>
</evidence>
<evidence type="ECO:0000256" key="10">
    <source>
        <dbReference type="ARBA" id="ARBA00023239"/>
    </source>
</evidence>
<dbReference type="PRINTS" id="PR00488">
    <property type="entry name" value="5LPOXGNASEAP"/>
</dbReference>
<feature type="transmembrane region" description="Helical" evidence="23">
    <location>
        <begin position="225"/>
        <end position="247"/>
    </location>
</feature>
<comment type="subunit">
    <text evidence="20">Homotrimer. Interacts with ALOX5AP and ALOX5.</text>
</comment>
<comment type="pathway">
    <text evidence="14">Lipid metabolism; leukotriene C4 biosynthesis.</text>
</comment>
<evidence type="ECO:0000256" key="18">
    <source>
        <dbReference type="ARBA" id="ARBA00041943"/>
    </source>
</evidence>
<keyword evidence="10" id="KW-0456">Lyase</keyword>
<dbReference type="InterPro" id="IPR001446">
    <property type="entry name" value="5_LipOase_AP"/>
</dbReference>
<evidence type="ECO:0000259" key="24">
    <source>
        <dbReference type="Pfam" id="PF20801"/>
    </source>
</evidence>
<dbReference type="PANTHER" id="PTHR10250">
    <property type="entry name" value="MICROSOMAL GLUTATHIONE S-TRANSFERASE"/>
    <property type="match status" value="1"/>
</dbReference>
<dbReference type="FunFam" id="1.20.120.550:FF:000003">
    <property type="entry name" value="Leukotriene C4 synthase"/>
    <property type="match status" value="1"/>
</dbReference>
<keyword evidence="5 23" id="KW-0812">Transmembrane</keyword>
<keyword evidence="11" id="KW-0539">Nucleus</keyword>
<dbReference type="EMBL" id="JAOTOJ010000002">
    <property type="protein sequence ID" value="KAK9406502.1"/>
    <property type="molecule type" value="Genomic_DNA"/>
</dbReference>
<evidence type="ECO:0000256" key="20">
    <source>
        <dbReference type="ARBA" id="ARBA00046493"/>
    </source>
</evidence>
<evidence type="ECO:0000256" key="3">
    <source>
        <dbReference type="ARBA" id="ARBA00022553"/>
    </source>
</evidence>
<protein>
    <recommendedName>
        <fullName evidence="16">Leukotriene C4 synthase</fullName>
        <ecNumber evidence="15">4.4.1.20</ecNumber>
    </recommendedName>
    <alternativeName>
        <fullName evidence="18">Glutathione S-transferase LTC4</fullName>
    </alternativeName>
    <alternativeName>
        <fullName evidence="17">Leukotriene-C(4) synthase</fullName>
    </alternativeName>
</protein>
<keyword evidence="9 23" id="KW-0472">Membrane</keyword>
<evidence type="ECO:0000256" key="11">
    <source>
        <dbReference type="ARBA" id="ARBA00023242"/>
    </source>
</evidence>
<comment type="subcellular location">
    <subcellularLocation>
        <location evidence="1">Endoplasmic reticulum membrane</location>
        <topology evidence="1">Multi-pass membrane protein</topology>
    </subcellularLocation>
    <subcellularLocation>
        <location evidence="13">Nucleus outer membrane</location>
        <topology evidence="13">Multi-pass membrane protein</topology>
    </subcellularLocation>
</comment>
<keyword evidence="8 23" id="KW-1133">Transmembrane helix</keyword>
<proteinExistence type="inferred from homology"/>
<evidence type="ECO:0000256" key="12">
    <source>
        <dbReference type="ARBA" id="ARBA00036460"/>
    </source>
</evidence>
<dbReference type="AlphaFoldDB" id="A0AAW1BY53"/>
<comment type="catalytic activity">
    <reaction evidence="12">
        <text>(13S,14S)-epoxy-(4Z,7Z,9E,11E,16Z,19Z)-docosahexaenoate + glutathione = (13R)-S-glutathionyl-(14S)-hydroxy-(4Z,7Z,9E,11E,16Z,19Z)-docosahexaenoate</text>
        <dbReference type="Rhea" id="RHEA:53508"/>
        <dbReference type="ChEBI" id="CHEBI:57925"/>
        <dbReference type="ChEBI" id="CHEBI:131958"/>
        <dbReference type="ChEBI" id="CHEBI:137407"/>
    </reaction>
    <physiologicalReaction direction="left-to-right" evidence="12">
        <dbReference type="Rhea" id="RHEA:53509"/>
    </physiologicalReaction>
</comment>
<accession>A0AAW1BY53</accession>
<keyword evidence="3" id="KW-0597">Phosphoprotein</keyword>
<gene>
    <name evidence="25" type="ORF">NXF25_005276</name>
</gene>
<organism evidence="25 26">
    <name type="scientific">Crotalus adamanteus</name>
    <name type="common">Eastern diamondback rattlesnake</name>
    <dbReference type="NCBI Taxonomy" id="8729"/>
    <lineage>
        <taxon>Eukaryota</taxon>
        <taxon>Metazoa</taxon>
        <taxon>Chordata</taxon>
        <taxon>Craniata</taxon>
        <taxon>Vertebrata</taxon>
        <taxon>Euteleostomi</taxon>
        <taxon>Lepidosauria</taxon>
        <taxon>Squamata</taxon>
        <taxon>Bifurcata</taxon>
        <taxon>Unidentata</taxon>
        <taxon>Episquamata</taxon>
        <taxon>Toxicofera</taxon>
        <taxon>Serpentes</taxon>
        <taxon>Colubroidea</taxon>
        <taxon>Viperidae</taxon>
        <taxon>Crotalinae</taxon>
        <taxon>Crotalus</taxon>
    </lineage>
</organism>
<comment type="catalytic activity">
    <reaction evidence="21">
        <text>leukotriene C4 = leukotriene A4 + glutathione</text>
        <dbReference type="Rhea" id="RHEA:17617"/>
        <dbReference type="ChEBI" id="CHEBI:57463"/>
        <dbReference type="ChEBI" id="CHEBI:57925"/>
        <dbReference type="ChEBI" id="CHEBI:57973"/>
        <dbReference type="EC" id="4.4.1.20"/>
    </reaction>
    <physiologicalReaction direction="right-to-left" evidence="21">
        <dbReference type="Rhea" id="RHEA:17619"/>
    </physiologicalReaction>
</comment>
<evidence type="ECO:0000256" key="16">
    <source>
        <dbReference type="ARBA" id="ARBA00039419"/>
    </source>
</evidence>
<keyword evidence="6" id="KW-0434">Leukotriene biosynthesis</keyword>
<dbReference type="InterPro" id="IPR048455">
    <property type="entry name" value="MAML1_3_TAD2"/>
</dbReference>
<evidence type="ECO:0000256" key="7">
    <source>
        <dbReference type="ARBA" id="ARBA00022824"/>
    </source>
</evidence>
<evidence type="ECO:0000256" key="6">
    <source>
        <dbReference type="ARBA" id="ARBA00022751"/>
    </source>
</evidence>
<evidence type="ECO:0000256" key="8">
    <source>
        <dbReference type="ARBA" id="ARBA00022989"/>
    </source>
</evidence>
<evidence type="ECO:0000256" key="5">
    <source>
        <dbReference type="ARBA" id="ARBA00022692"/>
    </source>
</evidence>
<evidence type="ECO:0000256" key="23">
    <source>
        <dbReference type="SAM" id="Phobius"/>
    </source>
</evidence>
<evidence type="ECO:0000256" key="22">
    <source>
        <dbReference type="SAM" id="MobiDB-lite"/>
    </source>
</evidence>
<evidence type="ECO:0000313" key="26">
    <source>
        <dbReference type="Proteomes" id="UP001474421"/>
    </source>
</evidence>
<keyword evidence="26" id="KW-1185">Reference proteome</keyword>
<dbReference type="InterPro" id="IPR023352">
    <property type="entry name" value="MAPEG-like_dom_sf"/>
</dbReference>
<keyword evidence="7" id="KW-0256">Endoplasmic reticulum</keyword>
<keyword evidence="4" id="KW-0808">Transferase</keyword>
<comment type="similarity">
    <text evidence="2">Belongs to the MAPEG family.</text>
</comment>
<evidence type="ECO:0000256" key="19">
    <source>
        <dbReference type="ARBA" id="ARBA00045217"/>
    </source>
</evidence>
<evidence type="ECO:0000256" key="21">
    <source>
        <dbReference type="ARBA" id="ARBA00049298"/>
    </source>
</evidence>
<dbReference type="EC" id="4.4.1.20" evidence="15"/>
<dbReference type="PANTHER" id="PTHR10250:SF4">
    <property type="entry name" value="LEUKOTRIENE C4 SYNTHASE"/>
    <property type="match status" value="1"/>
</dbReference>
<feature type="transmembrane region" description="Helical" evidence="23">
    <location>
        <begin position="267"/>
        <end position="289"/>
    </location>
</feature>
<evidence type="ECO:0000256" key="9">
    <source>
        <dbReference type="ARBA" id="ARBA00023136"/>
    </source>
</evidence>
<evidence type="ECO:0000256" key="15">
    <source>
        <dbReference type="ARBA" id="ARBA00039056"/>
    </source>
</evidence>
<evidence type="ECO:0000256" key="1">
    <source>
        <dbReference type="ARBA" id="ARBA00004477"/>
    </source>
</evidence>
<evidence type="ECO:0000256" key="2">
    <source>
        <dbReference type="ARBA" id="ARBA00010459"/>
    </source>
</evidence>
<comment type="caution">
    <text evidence="25">The sequence shown here is derived from an EMBL/GenBank/DDBJ whole genome shotgun (WGS) entry which is preliminary data.</text>
</comment>
<feature type="domain" description="Mastermind-like 1/3 transactivation" evidence="24">
    <location>
        <begin position="2"/>
        <end position="160"/>
    </location>
</feature>
<dbReference type="GO" id="GO:0004364">
    <property type="term" value="F:glutathione transferase activity"/>
    <property type="evidence" value="ECO:0007669"/>
    <property type="project" value="TreeGrafter"/>
</dbReference>
<sequence>MSDEQSGIFVMKKSGNIAYRPLVPHSQDQNHSAGVPRIPVSVPGNGVNAQPPNVSMAGNHGNAAYLNSQQQAAVMKQHQMLLDHKQQQKQLLIEQHKQFLMGQRQLLAEQEKQRHHQEQQLQRHLTRPPPQYQDQTQNTYQQQVGQFPGSSPSMTGTKMLHHIALLSTVTVLGVLEQAYFAIQVIAFRRKFKVSPPITSGPPEFERIFRAQANCSEYFPIFLSLLWVAGIFSHQVLAAFCGLIYLYARYQYFRGYAHSAERRLGPMYFSAGVLFILIGLSMVGLLVHFVRYFNSLKVL</sequence>
<dbReference type="Pfam" id="PF20801">
    <property type="entry name" value="MAML1_3_TAD2"/>
    <property type="match status" value="1"/>
</dbReference>
<feature type="compositionally biased region" description="Basic and acidic residues" evidence="22">
    <location>
        <begin position="109"/>
        <end position="118"/>
    </location>
</feature>
<dbReference type="InterPro" id="IPR001129">
    <property type="entry name" value="Membr-assoc_MAPEG"/>
</dbReference>
<dbReference type="GO" id="GO:0004602">
    <property type="term" value="F:glutathione peroxidase activity"/>
    <property type="evidence" value="ECO:0007669"/>
    <property type="project" value="TreeGrafter"/>
</dbReference>
<dbReference type="Gene3D" id="1.20.120.550">
    <property type="entry name" value="Membrane associated eicosanoid/glutathione metabolism-like domain"/>
    <property type="match status" value="1"/>
</dbReference>
<dbReference type="GO" id="GO:0005640">
    <property type="term" value="C:nuclear outer membrane"/>
    <property type="evidence" value="ECO:0007669"/>
    <property type="project" value="UniProtKB-SubCell"/>
</dbReference>
<evidence type="ECO:0000313" key="25">
    <source>
        <dbReference type="EMBL" id="KAK9406502.1"/>
    </source>
</evidence>
<feature type="transmembrane region" description="Helical" evidence="23">
    <location>
        <begin position="163"/>
        <end position="186"/>
    </location>
</feature>
<dbReference type="GO" id="GO:0005789">
    <property type="term" value="C:endoplasmic reticulum membrane"/>
    <property type="evidence" value="ECO:0007669"/>
    <property type="project" value="UniProtKB-SubCell"/>
</dbReference>
<dbReference type="GO" id="GO:0008047">
    <property type="term" value="F:enzyme activator activity"/>
    <property type="evidence" value="ECO:0007669"/>
    <property type="project" value="InterPro"/>
</dbReference>
<evidence type="ECO:0000256" key="14">
    <source>
        <dbReference type="ARBA" id="ARBA00037884"/>
    </source>
</evidence>
<dbReference type="SUPFAM" id="SSF161084">
    <property type="entry name" value="MAPEG domain-like"/>
    <property type="match status" value="1"/>
</dbReference>
<dbReference type="GO" id="GO:0019370">
    <property type="term" value="P:leukotriene biosynthetic process"/>
    <property type="evidence" value="ECO:0007669"/>
    <property type="project" value="UniProtKB-KW"/>
</dbReference>
<feature type="region of interest" description="Disordered" evidence="22">
    <location>
        <begin position="109"/>
        <end position="136"/>
    </location>
</feature>
<dbReference type="InterPro" id="IPR050997">
    <property type="entry name" value="MAPEG"/>
</dbReference>
<dbReference type="Proteomes" id="UP001474421">
    <property type="component" value="Unassembled WGS sequence"/>
</dbReference>